<organism evidence="1 2">
    <name type="scientific">Lentinula aff. lateritia</name>
    <dbReference type="NCBI Taxonomy" id="2804960"/>
    <lineage>
        <taxon>Eukaryota</taxon>
        <taxon>Fungi</taxon>
        <taxon>Dikarya</taxon>
        <taxon>Basidiomycota</taxon>
        <taxon>Agaricomycotina</taxon>
        <taxon>Agaricomycetes</taxon>
        <taxon>Agaricomycetidae</taxon>
        <taxon>Agaricales</taxon>
        <taxon>Marasmiineae</taxon>
        <taxon>Omphalotaceae</taxon>
        <taxon>Lentinula</taxon>
    </lineage>
</organism>
<keyword evidence="2" id="KW-1185">Reference proteome</keyword>
<evidence type="ECO:0000313" key="2">
    <source>
        <dbReference type="Proteomes" id="UP001163835"/>
    </source>
</evidence>
<comment type="caution">
    <text evidence="1">The sequence shown here is derived from an EMBL/GenBank/DDBJ whole genome shotgun (WGS) entry which is preliminary data.</text>
</comment>
<feature type="non-terminal residue" evidence="1">
    <location>
        <position position="138"/>
    </location>
</feature>
<reference evidence="1" key="1">
    <citation type="submission" date="2022-09" db="EMBL/GenBank/DDBJ databases">
        <title>A Global Phylogenomic Analysis of the Shiitake Genus Lentinula.</title>
        <authorList>
            <consortium name="DOE Joint Genome Institute"/>
            <person name="Sierra-Patev S."/>
            <person name="Min B."/>
            <person name="Naranjo-Ortiz M."/>
            <person name="Looney B."/>
            <person name="Konkel Z."/>
            <person name="Slot J.C."/>
            <person name="Sakamoto Y."/>
            <person name="Steenwyk J.L."/>
            <person name="Rokas A."/>
            <person name="Carro J."/>
            <person name="Camarero S."/>
            <person name="Ferreira P."/>
            <person name="Molpeceres G."/>
            <person name="Ruiz-Duenas F.J."/>
            <person name="Serrano A."/>
            <person name="Henrissat B."/>
            <person name="Drula E."/>
            <person name="Hughes K.W."/>
            <person name="Mata J.L."/>
            <person name="Ishikawa N.K."/>
            <person name="Vargas-Isla R."/>
            <person name="Ushijima S."/>
            <person name="Smith C.A."/>
            <person name="Ahrendt S."/>
            <person name="Andreopoulos W."/>
            <person name="He G."/>
            <person name="Labutti K."/>
            <person name="Lipzen A."/>
            <person name="Ng V."/>
            <person name="Riley R."/>
            <person name="Sandor L."/>
            <person name="Barry K."/>
            <person name="Martinez A.T."/>
            <person name="Xiao Y."/>
            <person name="Gibbons J.G."/>
            <person name="Terashima K."/>
            <person name="Grigoriev I.V."/>
            <person name="Hibbett D.S."/>
        </authorList>
    </citation>
    <scope>NUCLEOTIDE SEQUENCE</scope>
    <source>
        <strain evidence="1">TMI1499</strain>
    </source>
</reference>
<gene>
    <name evidence="1" type="ORF">F5876DRAFT_48819</name>
</gene>
<name>A0ACC1TQL9_9AGAR</name>
<sequence>MKKDIELQPRLQSLLTSNEPPFDSDVLTITEMLRERLAHIFELEQQLVKMRTEAHVYESLLSGMRRLPPEILTEIFVHYTAPIRQRDYRLSIYSCYPRANAPHQSSPMVLSHVCRKWRLVALSTPLLWTAISIPHRTP</sequence>
<dbReference type="EMBL" id="MU795345">
    <property type="protein sequence ID" value="KAJ3807065.1"/>
    <property type="molecule type" value="Genomic_DNA"/>
</dbReference>
<accession>A0ACC1TQL9</accession>
<protein>
    <submittedName>
        <fullName evidence="1">Uncharacterized protein</fullName>
    </submittedName>
</protein>
<proteinExistence type="predicted"/>
<evidence type="ECO:0000313" key="1">
    <source>
        <dbReference type="EMBL" id="KAJ3807065.1"/>
    </source>
</evidence>
<dbReference type="Proteomes" id="UP001163835">
    <property type="component" value="Unassembled WGS sequence"/>
</dbReference>